<evidence type="ECO:0000313" key="2">
    <source>
        <dbReference type="Proteomes" id="UP001497680"/>
    </source>
</evidence>
<evidence type="ECO:0000313" key="1">
    <source>
        <dbReference type="EMBL" id="KAI6083047.1"/>
    </source>
</evidence>
<dbReference type="Proteomes" id="UP001497680">
    <property type="component" value="Unassembled WGS sequence"/>
</dbReference>
<name>A0ACC0CRM0_9PEZI</name>
<gene>
    <name evidence="1" type="ORF">F4821DRAFT_245749</name>
</gene>
<dbReference type="EMBL" id="MU394359">
    <property type="protein sequence ID" value="KAI6083047.1"/>
    <property type="molecule type" value="Genomic_DNA"/>
</dbReference>
<comment type="caution">
    <text evidence="1">The sequence shown here is derived from an EMBL/GenBank/DDBJ whole genome shotgun (WGS) entry which is preliminary data.</text>
</comment>
<organism evidence="1 2">
    <name type="scientific">Hypoxylon rubiginosum</name>
    <dbReference type="NCBI Taxonomy" id="110542"/>
    <lineage>
        <taxon>Eukaryota</taxon>
        <taxon>Fungi</taxon>
        <taxon>Dikarya</taxon>
        <taxon>Ascomycota</taxon>
        <taxon>Pezizomycotina</taxon>
        <taxon>Sordariomycetes</taxon>
        <taxon>Xylariomycetidae</taxon>
        <taxon>Xylariales</taxon>
        <taxon>Hypoxylaceae</taxon>
        <taxon>Hypoxylon</taxon>
    </lineage>
</organism>
<protein>
    <submittedName>
        <fullName evidence="1">Uncharacterized protein</fullName>
    </submittedName>
</protein>
<proteinExistence type="predicted"/>
<accession>A0ACC0CRM0</accession>
<sequence>MSAKPVEQLWKFQVQHKKKPDVDTEAFYKWYKDELMPECIRLVKKYNIPRYSVFFTPPAVRQPWRDDFENRLQKPHWSIPDWDATTCYWVHDPEDLKQLQADPEWTSRVNAMEEPWIASAISISIGYETIYFADGTVMNTTVATD</sequence>
<reference evidence="1 2" key="1">
    <citation type="journal article" date="2022" name="New Phytol.">
        <title>Ecological generalism drives hyperdiversity of secondary metabolite gene clusters in xylarialean endophytes.</title>
        <authorList>
            <person name="Franco M.E.E."/>
            <person name="Wisecaver J.H."/>
            <person name="Arnold A.E."/>
            <person name="Ju Y.M."/>
            <person name="Slot J.C."/>
            <person name="Ahrendt S."/>
            <person name="Moore L.P."/>
            <person name="Eastman K.E."/>
            <person name="Scott K."/>
            <person name="Konkel Z."/>
            <person name="Mondo S.J."/>
            <person name="Kuo A."/>
            <person name="Hayes R.D."/>
            <person name="Haridas S."/>
            <person name="Andreopoulos B."/>
            <person name="Riley R."/>
            <person name="LaButti K."/>
            <person name="Pangilinan J."/>
            <person name="Lipzen A."/>
            <person name="Amirebrahimi M."/>
            <person name="Yan J."/>
            <person name="Adam C."/>
            <person name="Keymanesh K."/>
            <person name="Ng V."/>
            <person name="Louie K."/>
            <person name="Northen T."/>
            <person name="Drula E."/>
            <person name="Henrissat B."/>
            <person name="Hsieh H.M."/>
            <person name="Youens-Clark K."/>
            <person name="Lutzoni F."/>
            <person name="Miadlikowska J."/>
            <person name="Eastwood D.C."/>
            <person name="Hamelin R.C."/>
            <person name="Grigoriev I.V."/>
            <person name="U'Ren J.M."/>
        </authorList>
    </citation>
    <scope>NUCLEOTIDE SEQUENCE [LARGE SCALE GENOMIC DNA]</scope>
    <source>
        <strain evidence="1 2">ER1909</strain>
    </source>
</reference>
<keyword evidence="2" id="KW-1185">Reference proteome</keyword>